<dbReference type="AlphaFoldDB" id="A0A814I0H5"/>
<dbReference type="EMBL" id="CAJOBC010003520">
    <property type="protein sequence ID" value="CAF3788032.1"/>
    <property type="molecule type" value="Genomic_DNA"/>
</dbReference>
<dbReference type="OrthoDB" id="9984976at2759"/>
<evidence type="ECO:0000313" key="4">
    <source>
        <dbReference type="EMBL" id="CAF3502250.1"/>
    </source>
</evidence>
<evidence type="ECO:0000256" key="1">
    <source>
        <dbReference type="SAM" id="SignalP"/>
    </source>
</evidence>
<gene>
    <name evidence="3" type="ORF">GPM918_LOCUS14546</name>
    <name evidence="2" type="ORF">OVA965_LOCUS578</name>
    <name evidence="5" type="ORF">SRO942_LOCUS14546</name>
    <name evidence="4" type="ORF">TMI583_LOCUS578</name>
</gene>
<sequence length="368" mass="43088">MRLFVIPLFVFIYLSLFRGILSKHTYDVECIVNEIRVYSWNGQFDNGDCWYSGLKFMNGDTWGTKPFCLCENGQIRVFYTQISKPDDLTILRPSPIYNQYPQYNLSPTSQDLAKWPIPDYRPGRSKPRKIICSQNRTNIRVRARNGCIGCRCSKNGNWLCRIPPKKRKATLKKLTLKVNECRAPSSYCVLAERFTENEQISRYVELENGDTWYDQTKCTNCTCTSGRFVCSWSTDLSCPRACLLQKIKPVFVTYYFPNSSKWTAPSNERCRQCYCINGQRKCYSCDTYLSININTDNQQNDEKDRQKQYYASPYILQQQSTDNRRNQQFKTHCIIKISANSHRLVQNKQRTIVNNKCYECQQGLVKKC</sequence>
<comment type="caution">
    <text evidence="3">The sequence shown here is derived from an EMBL/GenBank/DDBJ whole genome shotgun (WGS) entry which is preliminary data.</text>
</comment>
<dbReference type="Proteomes" id="UP000677228">
    <property type="component" value="Unassembled WGS sequence"/>
</dbReference>
<protein>
    <submittedName>
        <fullName evidence="3">Uncharacterized protein</fullName>
    </submittedName>
</protein>
<feature type="chain" id="PRO_5035601444" evidence="1">
    <location>
        <begin position="23"/>
        <end position="368"/>
    </location>
</feature>
<evidence type="ECO:0000313" key="5">
    <source>
        <dbReference type="EMBL" id="CAF3788032.1"/>
    </source>
</evidence>
<dbReference type="EMBL" id="CAJNOK010000082">
    <property type="protein sequence ID" value="CAF0727871.1"/>
    <property type="molecule type" value="Genomic_DNA"/>
</dbReference>
<dbReference type="EMBL" id="CAJNOQ010003520">
    <property type="protein sequence ID" value="CAF1016493.1"/>
    <property type="molecule type" value="Genomic_DNA"/>
</dbReference>
<evidence type="ECO:0000313" key="2">
    <source>
        <dbReference type="EMBL" id="CAF0727871.1"/>
    </source>
</evidence>
<dbReference type="Proteomes" id="UP000663829">
    <property type="component" value="Unassembled WGS sequence"/>
</dbReference>
<keyword evidence="1" id="KW-0732">Signal</keyword>
<evidence type="ECO:0000313" key="3">
    <source>
        <dbReference type="EMBL" id="CAF1016493.1"/>
    </source>
</evidence>
<accession>A0A814I0H5</accession>
<dbReference type="Proteomes" id="UP000681722">
    <property type="component" value="Unassembled WGS sequence"/>
</dbReference>
<name>A0A814I0H5_9BILA</name>
<dbReference type="EMBL" id="CAJOBA010000082">
    <property type="protein sequence ID" value="CAF3502250.1"/>
    <property type="molecule type" value="Genomic_DNA"/>
</dbReference>
<keyword evidence="6" id="KW-1185">Reference proteome</keyword>
<dbReference type="Proteomes" id="UP000682733">
    <property type="component" value="Unassembled WGS sequence"/>
</dbReference>
<organism evidence="3 6">
    <name type="scientific">Didymodactylos carnosus</name>
    <dbReference type="NCBI Taxonomy" id="1234261"/>
    <lineage>
        <taxon>Eukaryota</taxon>
        <taxon>Metazoa</taxon>
        <taxon>Spiralia</taxon>
        <taxon>Gnathifera</taxon>
        <taxon>Rotifera</taxon>
        <taxon>Eurotatoria</taxon>
        <taxon>Bdelloidea</taxon>
        <taxon>Philodinida</taxon>
        <taxon>Philodinidae</taxon>
        <taxon>Didymodactylos</taxon>
    </lineage>
</organism>
<reference evidence="3" key="1">
    <citation type="submission" date="2021-02" db="EMBL/GenBank/DDBJ databases">
        <authorList>
            <person name="Nowell W R."/>
        </authorList>
    </citation>
    <scope>NUCLEOTIDE SEQUENCE</scope>
</reference>
<proteinExistence type="predicted"/>
<feature type="signal peptide" evidence="1">
    <location>
        <begin position="1"/>
        <end position="22"/>
    </location>
</feature>
<evidence type="ECO:0000313" key="6">
    <source>
        <dbReference type="Proteomes" id="UP000663829"/>
    </source>
</evidence>